<dbReference type="GO" id="GO:0045259">
    <property type="term" value="C:proton-transporting ATP synthase complex"/>
    <property type="evidence" value="ECO:0007669"/>
    <property type="project" value="UniProtKB-KW"/>
</dbReference>
<dbReference type="PRINTS" id="PR00125">
    <property type="entry name" value="ATPASEDELTA"/>
</dbReference>
<dbReference type="AlphaFoldDB" id="A0A6N2VMT6"/>
<evidence type="ECO:0000256" key="5">
    <source>
        <dbReference type="ARBA" id="ARBA00023136"/>
    </source>
</evidence>
<dbReference type="InterPro" id="IPR000711">
    <property type="entry name" value="ATPase_OSCP/dsu"/>
</dbReference>
<comment type="subcellular location">
    <subcellularLocation>
        <location evidence="7">Cell membrane</location>
        <topology evidence="7">Peripheral membrane protein</topology>
    </subcellularLocation>
    <subcellularLocation>
        <location evidence="1">Membrane</location>
    </subcellularLocation>
</comment>
<comment type="function">
    <text evidence="7">This protein is part of the stalk that links CF(0) to CF(1). It either transmits conformational changes from CF(0) to CF(1) or is implicated in proton conduction.</text>
</comment>
<keyword evidence="7" id="KW-1003">Cell membrane</keyword>
<dbReference type="PANTHER" id="PTHR11910">
    <property type="entry name" value="ATP SYNTHASE DELTA CHAIN"/>
    <property type="match status" value="1"/>
</dbReference>
<comment type="similarity">
    <text evidence="7">Belongs to the ATPase delta chain family.</text>
</comment>
<name>A0A6N2VMT6_BLAHA</name>
<evidence type="ECO:0000256" key="7">
    <source>
        <dbReference type="HAMAP-Rule" id="MF_01416"/>
    </source>
</evidence>
<dbReference type="NCBIfam" id="TIGR01145">
    <property type="entry name" value="ATP_synt_delta"/>
    <property type="match status" value="1"/>
</dbReference>
<evidence type="ECO:0000256" key="3">
    <source>
        <dbReference type="ARBA" id="ARBA00022781"/>
    </source>
</evidence>
<dbReference type="InterPro" id="IPR026015">
    <property type="entry name" value="ATP_synth_OSCP/delta_N_sf"/>
</dbReference>
<dbReference type="SUPFAM" id="SSF47928">
    <property type="entry name" value="N-terminal domain of the delta subunit of the F1F0-ATP synthase"/>
    <property type="match status" value="1"/>
</dbReference>
<keyword evidence="3 7" id="KW-0375">Hydrogen ion transport</keyword>
<accession>A0A6N2VMT6</accession>
<evidence type="ECO:0000313" key="8">
    <source>
        <dbReference type="EMBL" id="VYT31448.1"/>
    </source>
</evidence>
<evidence type="ECO:0000256" key="6">
    <source>
        <dbReference type="ARBA" id="ARBA00023310"/>
    </source>
</evidence>
<keyword evidence="7" id="KW-0139">CF(1)</keyword>
<keyword evidence="4 7" id="KW-0406">Ion transport</keyword>
<evidence type="ECO:0000256" key="1">
    <source>
        <dbReference type="ARBA" id="ARBA00004370"/>
    </source>
</evidence>
<dbReference type="HAMAP" id="MF_01416">
    <property type="entry name" value="ATP_synth_delta_bact"/>
    <property type="match status" value="1"/>
</dbReference>
<dbReference type="EMBL" id="CACRSY010000016">
    <property type="protein sequence ID" value="VYT31448.1"/>
    <property type="molecule type" value="Genomic_DNA"/>
</dbReference>
<evidence type="ECO:0000256" key="2">
    <source>
        <dbReference type="ARBA" id="ARBA00022448"/>
    </source>
</evidence>
<keyword evidence="2 7" id="KW-0813">Transport</keyword>
<dbReference type="GO" id="GO:0005886">
    <property type="term" value="C:plasma membrane"/>
    <property type="evidence" value="ECO:0007669"/>
    <property type="project" value="UniProtKB-SubCell"/>
</dbReference>
<keyword evidence="5 7" id="KW-0472">Membrane</keyword>
<organism evidence="8">
    <name type="scientific">Blautia hansenii</name>
    <name type="common">Ruminococcus hansenii</name>
    <dbReference type="NCBI Taxonomy" id="1322"/>
    <lineage>
        <taxon>Bacteria</taxon>
        <taxon>Bacillati</taxon>
        <taxon>Bacillota</taxon>
        <taxon>Clostridia</taxon>
        <taxon>Lachnospirales</taxon>
        <taxon>Lachnospiraceae</taxon>
        <taxon>Blautia</taxon>
    </lineage>
</organism>
<gene>
    <name evidence="7 8" type="primary">atpH</name>
    <name evidence="8" type="ORF">BHLFYP23_01214</name>
</gene>
<evidence type="ECO:0000256" key="4">
    <source>
        <dbReference type="ARBA" id="ARBA00023065"/>
    </source>
</evidence>
<keyword evidence="6 7" id="KW-0066">ATP synthesis</keyword>
<comment type="function">
    <text evidence="7">F(1)F(0) ATP synthase produces ATP from ADP in the presence of a proton or sodium gradient. F-type ATPases consist of two structural domains, F(1) containing the extramembraneous catalytic core and F(0) containing the membrane proton channel, linked together by a central stalk and a peripheral stalk. During catalysis, ATP synthesis in the catalytic domain of F(1) is coupled via a rotary mechanism of the central stalk subunits to proton translocation.</text>
</comment>
<dbReference type="Gene3D" id="1.10.520.20">
    <property type="entry name" value="N-terminal domain of the delta subunit of the F1F0-ATP synthase"/>
    <property type="match status" value="1"/>
</dbReference>
<proteinExistence type="inferred from homology"/>
<dbReference type="Pfam" id="PF00213">
    <property type="entry name" value="OSCP"/>
    <property type="match status" value="1"/>
</dbReference>
<reference evidence="8" key="1">
    <citation type="submission" date="2019-11" db="EMBL/GenBank/DDBJ databases">
        <authorList>
            <person name="Feng L."/>
        </authorList>
    </citation>
    <scope>NUCLEOTIDE SEQUENCE</scope>
    <source>
        <strain evidence="8">BhanseniiLFYP23</strain>
    </source>
</reference>
<sequence>MTQTAINYGKVLYQLNVLKESILETQRLLKEVPELLKTLENPTISFVQKQRVINRVFPKELHNFLCVVCKYKHAELLNEIFQAYQEHYNEQKNILSATLYYVTPPKAEQLEGIKKFLKKQYHTQAVALKLKEDKSLVGGFIIRTKDHEYDNSLKGSIHELQQKLIWR</sequence>
<protein>
    <recommendedName>
        <fullName evidence="7">ATP synthase subunit delta</fullName>
    </recommendedName>
    <alternativeName>
        <fullName evidence="7">ATP synthase F(1) sector subunit delta</fullName>
    </alternativeName>
    <alternativeName>
        <fullName evidence="7">F-type ATPase subunit delta</fullName>
        <shortName evidence="7">F-ATPase subunit delta</shortName>
    </alternativeName>
</protein>
<dbReference type="GO" id="GO:0046933">
    <property type="term" value="F:proton-transporting ATP synthase activity, rotational mechanism"/>
    <property type="evidence" value="ECO:0007669"/>
    <property type="project" value="UniProtKB-UniRule"/>
</dbReference>
<dbReference type="RefSeq" id="WP_156342750.1">
    <property type="nucleotide sequence ID" value="NZ_CACRSY010000016.1"/>
</dbReference>